<dbReference type="EMBL" id="QBMN01000064">
    <property type="protein sequence ID" value="PZO41399.1"/>
    <property type="molecule type" value="Genomic_DNA"/>
</dbReference>
<organism evidence="2 3">
    <name type="scientific">Shackletoniella antarctica</name>
    <dbReference type="NCBI Taxonomy" id="268115"/>
    <lineage>
        <taxon>Bacteria</taxon>
        <taxon>Bacillati</taxon>
        <taxon>Cyanobacteriota</taxon>
        <taxon>Cyanophyceae</taxon>
        <taxon>Oculatellales</taxon>
        <taxon>Oculatellaceae</taxon>
        <taxon>Shackletoniella</taxon>
    </lineage>
</organism>
<accession>A0A2W4WHG0</accession>
<sequence>GLGHLSLLKHFTDFTEGIFDTGGLVLFLSFIVLGLYLTAQSIETLRFQRS</sequence>
<dbReference type="AlphaFoldDB" id="A0A2W4WHG0"/>
<evidence type="ECO:0000313" key="2">
    <source>
        <dbReference type="EMBL" id="PZO41399.1"/>
    </source>
</evidence>
<dbReference type="Proteomes" id="UP000249081">
    <property type="component" value="Unassembled WGS sequence"/>
</dbReference>
<proteinExistence type="predicted"/>
<evidence type="ECO:0000313" key="3">
    <source>
        <dbReference type="Proteomes" id="UP000249081"/>
    </source>
</evidence>
<keyword evidence="1" id="KW-0812">Transmembrane</keyword>
<keyword evidence="1" id="KW-1133">Transmembrane helix</keyword>
<reference evidence="3" key="1">
    <citation type="submission" date="2018-04" db="EMBL/GenBank/DDBJ databases">
        <authorList>
            <person name="Cornet L."/>
        </authorList>
    </citation>
    <scope>NUCLEOTIDE SEQUENCE [LARGE SCALE GENOMIC DNA]</scope>
</reference>
<gene>
    <name evidence="2" type="ORF">DCF17_10630</name>
</gene>
<comment type="caution">
    <text evidence="2">The sequence shown here is derived from an EMBL/GenBank/DDBJ whole genome shotgun (WGS) entry which is preliminary data.</text>
</comment>
<evidence type="ECO:0000256" key="1">
    <source>
        <dbReference type="SAM" id="Phobius"/>
    </source>
</evidence>
<keyword evidence="1" id="KW-0472">Membrane</keyword>
<reference evidence="2 3" key="2">
    <citation type="submission" date="2018-06" db="EMBL/GenBank/DDBJ databases">
        <title>Metagenomic assembly of (sub)arctic Cyanobacteria and their associated microbiome from non-axenic cultures.</title>
        <authorList>
            <person name="Baurain D."/>
        </authorList>
    </citation>
    <scope>NUCLEOTIDE SEQUENCE [LARGE SCALE GENOMIC DNA]</scope>
    <source>
        <strain evidence="2">ULC041bin1</strain>
    </source>
</reference>
<feature type="non-terminal residue" evidence="2">
    <location>
        <position position="1"/>
    </location>
</feature>
<protein>
    <submittedName>
        <fullName evidence="2">ABC transporter permease</fullName>
    </submittedName>
</protein>
<feature type="transmembrane region" description="Helical" evidence="1">
    <location>
        <begin position="17"/>
        <end position="39"/>
    </location>
</feature>
<name>A0A2W4WHG0_9CYAN</name>